<dbReference type="AlphaFoldDB" id="V5IQN2"/>
<reference evidence="1 2" key="1">
    <citation type="journal article" date="2003" name="Nature">
        <title>The genome sequence of the filamentous fungus Neurospora crassa.</title>
        <authorList>
            <person name="Galagan J.E."/>
            <person name="Calvo S.E."/>
            <person name="Borkovich K.A."/>
            <person name="Selker E.U."/>
            <person name="Read N.D."/>
            <person name="Jaffe D."/>
            <person name="FitzHugh W."/>
            <person name="Ma L.J."/>
            <person name="Smirnov S."/>
            <person name="Purcell S."/>
            <person name="Rehman B."/>
            <person name="Elkins T."/>
            <person name="Engels R."/>
            <person name="Wang S."/>
            <person name="Nielsen C.B."/>
            <person name="Butler J."/>
            <person name="Endrizzi M."/>
            <person name="Qui D."/>
            <person name="Ianakiev P."/>
            <person name="Bell-Pedersen D."/>
            <person name="Nelson M.A."/>
            <person name="Werner-Washburne M."/>
            <person name="Selitrennikoff C.P."/>
            <person name="Kinsey J.A."/>
            <person name="Braun E.L."/>
            <person name="Zelter A."/>
            <person name="Schulte U."/>
            <person name="Kothe G.O."/>
            <person name="Jedd G."/>
            <person name="Mewes W."/>
            <person name="Staben C."/>
            <person name="Marcotte E."/>
            <person name="Greenberg D."/>
            <person name="Roy A."/>
            <person name="Foley K."/>
            <person name="Naylor J."/>
            <person name="Stange-Thomann N."/>
            <person name="Barrett R."/>
            <person name="Gnerre S."/>
            <person name="Kamal M."/>
            <person name="Kamvysselis M."/>
            <person name="Mauceli E."/>
            <person name="Bielke C."/>
            <person name="Rudd S."/>
            <person name="Frishman D."/>
            <person name="Krystofova S."/>
            <person name="Rasmussen C."/>
            <person name="Metzenberg R.L."/>
            <person name="Perkins D.D."/>
            <person name="Kroken S."/>
            <person name="Cogoni C."/>
            <person name="Macino G."/>
            <person name="Catcheside D."/>
            <person name="Li W."/>
            <person name="Pratt R.J."/>
            <person name="Osmani S.A."/>
            <person name="DeSouza C.P."/>
            <person name="Glass L."/>
            <person name="Orbach M.J."/>
            <person name="Berglund J.A."/>
            <person name="Voelker R."/>
            <person name="Yarden O."/>
            <person name="Plamann M."/>
            <person name="Seiler S."/>
            <person name="Dunlap J."/>
            <person name="Radford A."/>
            <person name="Aramayo R."/>
            <person name="Natvig D.O."/>
            <person name="Alex L.A."/>
            <person name="Mannhaupt G."/>
            <person name="Ebbole D.J."/>
            <person name="Freitag M."/>
            <person name="Paulsen I."/>
            <person name="Sachs M.S."/>
            <person name="Lander E.S."/>
            <person name="Nusbaum C."/>
            <person name="Birren B."/>
        </authorList>
    </citation>
    <scope>NUCLEOTIDE SEQUENCE [LARGE SCALE GENOMIC DNA]</scope>
    <source>
        <strain evidence="2">ATCC 24698 / 74-OR23-1A / CBS 708.71 / DSM 1257 / FGSC 987</strain>
    </source>
</reference>
<evidence type="ECO:0000313" key="2">
    <source>
        <dbReference type="Proteomes" id="UP000001805"/>
    </source>
</evidence>
<sequence length="86" mass="8981">MKKNISSAYKAGRMHIISSSSTCLEVADTAHGCCSAGLCAVAGSWCKAFFKGEREVITGRGGQRSQVLSAAIQGLHLGVNWTNAHG</sequence>
<accession>V5IQN2</accession>
<organism evidence="1 2">
    <name type="scientific">Neurospora crassa (strain ATCC 24698 / 74-OR23-1A / CBS 708.71 / DSM 1257 / FGSC 987)</name>
    <dbReference type="NCBI Taxonomy" id="367110"/>
    <lineage>
        <taxon>Eukaryota</taxon>
        <taxon>Fungi</taxon>
        <taxon>Dikarya</taxon>
        <taxon>Ascomycota</taxon>
        <taxon>Pezizomycotina</taxon>
        <taxon>Sordariomycetes</taxon>
        <taxon>Sordariomycetidae</taxon>
        <taxon>Sordariales</taxon>
        <taxon>Sordariaceae</taxon>
        <taxon>Neurospora</taxon>
    </lineage>
</organism>
<dbReference type="InParanoid" id="V5IQN2"/>
<dbReference type="EMBL" id="CM002236">
    <property type="protein sequence ID" value="ESA43864.1"/>
    <property type="molecule type" value="Genomic_DNA"/>
</dbReference>
<dbReference type="GeneID" id="23569412"/>
<dbReference type="VEuPathDB" id="FungiDB:NCU16348"/>
<dbReference type="RefSeq" id="XP_011393351.1">
    <property type="nucleotide sequence ID" value="XM_011395049.1"/>
</dbReference>
<protein>
    <submittedName>
        <fullName evidence="1">Uncharacterized protein</fullName>
    </submittedName>
</protein>
<dbReference type="Proteomes" id="UP000001805">
    <property type="component" value="Chromosome 1, Linkage Group I"/>
</dbReference>
<evidence type="ECO:0000313" key="1">
    <source>
        <dbReference type="EMBL" id="ESA43864.1"/>
    </source>
</evidence>
<dbReference type="KEGG" id="ncr:NCU16348"/>
<proteinExistence type="predicted"/>
<gene>
    <name evidence="1" type="ORF">NCU16348</name>
</gene>
<keyword evidence="2" id="KW-1185">Reference proteome</keyword>
<name>V5IQN2_NEUCR</name>